<feature type="region of interest" description="Disordered" evidence="1">
    <location>
        <begin position="1"/>
        <end position="83"/>
    </location>
</feature>
<dbReference type="PANTHER" id="PTHR33240:SF17">
    <property type="entry name" value="EUKARYOTIC PEPTIDE CHAIN RELEASE FACTOR GTP-BINDING SUBUNIT-LIKE"/>
    <property type="match status" value="1"/>
</dbReference>
<comment type="caution">
    <text evidence="2">The sequence shown here is derived from an EMBL/GenBank/DDBJ whole genome shotgun (WGS) entry which is preliminary data.</text>
</comment>
<evidence type="ECO:0000313" key="2">
    <source>
        <dbReference type="EMBL" id="KAJ8420264.1"/>
    </source>
</evidence>
<evidence type="ECO:0000313" key="3">
    <source>
        <dbReference type="Proteomes" id="UP001153076"/>
    </source>
</evidence>
<dbReference type="OrthoDB" id="2919534at2759"/>
<feature type="region of interest" description="Disordered" evidence="1">
    <location>
        <begin position="237"/>
        <end position="256"/>
    </location>
</feature>
<organism evidence="2 3">
    <name type="scientific">Carnegiea gigantea</name>
    <dbReference type="NCBI Taxonomy" id="171969"/>
    <lineage>
        <taxon>Eukaryota</taxon>
        <taxon>Viridiplantae</taxon>
        <taxon>Streptophyta</taxon>
        <taxon>Embryophyta</taxon>
        <taxon>Tracheophyta</taxon>
        <taxon>Spermatophyta</taxon>
        <taxon>Magnoliopsida</taxon>
        <taxon>eudicotyledons</taxon>
        <taxon>Gunneridae</taxon>
        <taxon>Pentapetalae</taxon>
        <taxon>Caryophyllales</taxon>
        <taxon>Cactineae</taxon>
        <taxon>Cactaceae</taxon>
        <taxon>Cactoideae</taxon>
        <taxon>Echinocereeae</taxon>
        <taxon>Carnegiea</taxon>
    </lineage>
</organism>
<gene>
    <name evidence="2" type="ORF">Cgig2_021931</name>
</gene>
<reference evidence="2" key="1">
    <citation type="submission" date="2022-04" db="EMBL/GenBank/DDBJ databases">
        <title>Carnegiea gigantea Genome sequencing and assembly v2.</title>
        <authorList>
            <person name="Copetti D."/>
            <person name="Sanderson M.J."/>
            <person name="Burquez A."/>
            <person name="Wojciechowski M.F."/>
        </authorList>
    </citation>
    <scope>NUCLEOTIDE SEQUENCE</scope>
    <source>
        <strain evidence="2">SGP5-SGP5p</strain>
        <tissue evidence="2">Aerial part</tissue>
    </source>
</reference>
<accession>A0A9Q1GJB7</accession>
<dbReference type="InterPro" id="IPR021109">
    <property type="entry name" value="Peptidase_aspartic_dom_sf"/>
</dbReference>
<sequence length="312" mass="34879">MLIETADSGLRTVTDPSGPRPCTAIVRAMDSRQSQLQPEHRTQHTPEEPPGLKSRSRPPGLEGRPQGDGELQRRSDQGPCFTSPHNDPLVVEIKVASAIVWRILADIGSFVDIITWDCLKKLKYLGREIVFLVHPILRFRGQEMNPIGIVHPPLCFGDKAKARTLEVDFLVIDVPTAYNAILGRPTLHKVKVVIAPYLLQLQFRADDGSMGTMQEDQRMARECYLVSIRPLVERMAKRGAAGPPPPDRRPQPRPPLPTVEALIIHMLTSAEPDRPRWETADGVEQVPLDEGCLKRTVALRREIKALVVIDHN</sequence>
<dbReference type="EMBL" id="JAKOGI010003641">
    <property type="protein sequence ID" value="KAJ8420264.1"/>
    <property type="molecule type" value="Genomic_DNA"/>
</dbReference>
<protein>
    <submittedName>
        <fullName evidence="2">Uncharacterized protein</fullName>
    </submittedName>
</protein>
<feature type="compositionally biased region" description="Basic and acidic residues" evidence="1">
    <location>
        <begin position="38"/>
        <end position="47"/>
    </location>
</feature>
<dbReference type="CDD" id="cd00303">
    <property type="entry name" value="retropepsin_like"/>
    <property type="match status" value="1"/>
</dbReference>
<name>A0A9Q1GJB7_9CARY</name>
<dbReference type="AlphaFoldDB" id="A0A9Q1GJB7"/>
<dbReference type="Proteomes" id="UP001153076">
    <property type="component" value="Unassembled WGS sequence"/>
</dbReference>
<feature type="compositionally biased region" description="Basic and acidic residues" evidence="1">
    <location>
        <begin position="65"/>
        <end position="76"/>
    </location>
</feature>
<keyword evidence="3" id="KW-1185">Reference proteome</keyword>
<proteinExistence type="predicted"/>
<dbReference type="Gene3D" id="2.40.70.10">
    <property type="entry name" value="Acid Proteases"/>
    <property type="match status" value="1"/>
</dbReference>
<evidence type="ECO:0000256" key="1">
    <source>
        <dbReference type="SAM" id="MobiDB-lite"/>
    </source>
</evidence>
<dbReference type="PANTHER" id="PTHR33240">
    <property type="entry name" value="OS08G0508500 PROTEIN"/>
    <property type="match status" value="1"/>
</dbReference>